<dbReference type="HOGENOM" id="CLU_031154_1_0_1"/>
<reference evidence="5 6" key="1">
    <citation type="journal article" date="2007" name="Science">
        <title>Sea anemone genome reveals ancestral eumetazoan gene repertoire and genomic organization.</title>
        <authorList>
            <person name="Putnam N.H."/>
            <person name="Srivastava M."/>
            <person name="Hellsten U."/>
            <person name="Dirks B."/>
            <person name="Chapman J."/>
            <person name="Salamov A."/>
            <person name="Terry A."/>
            <person name="Shapiro H."/>
            <person name="Lindquist E."/>
            <person name="Kapitonov V.V."/>
            <person name="Jurka J."/>
            <person name="Genikhovich G."/>
            <person name="Grigoriev I.V."/>
            <person name="Lucas S.M."/>
            <person name="Steele R.E."/>
            <person name="Finnerty J.R."/>
            <person name="Technau U."/>
            <person name="Martindale M.Q."/>
            <person name="Rokhsar D.S."/>
        </authorList>
    </citation>
    <scope>NUCLEOTIDE SEQUENCE [LARGE SCALE GENOMIC DNA]</scope>
    <source>
        <strain evidence="6">CH2 X CH6</strain>
    </source>
</reference>
<evidence type="ECO:0000313" key="6">
    <source>
        <dbReference type="Proteomes" id="UP000001593"/>
    </source>
</evidence>
<dbReference type="STRING" id="45351.A7RYU0"/>
<dbReference type="EMBL" id="DS469554">
    <property type="protein sequence ID" value="EDO43419.1"/>
    <property type="molecule type" value="Genomic_DNA"/>
</dbReference>
<dbReference type="InterPro" id="IPR006594">
    <property type="entry name" value="LisH"/>
</dbReference>
<dbReference type="PhylomeDB" id="A7RYU0"/>
<dbReference type="Pfam" id="PF17814">
    <property type="entry name" value="LisH_TPL"/>
    <property type="match status" value="1"/>
</dbReference>
<dbReference type="PANTHER" id="PTHR19863:SF5">
    <property type="entry name" value="WD REPEAT-CONTAINING PROTEIN 47"/>
    <property type="match status" value="1"/>
</dbReference>
<protein>
    <recommendedName>
        <fullName evidence="7">WD repeat-containing protein 47</fullName>
    </recommendedName>
</protein>
<feature type="non-terminal residue" evidence="5">
    <location>
        <position position="270"/>
    </location>
</feature>
<dbReference type="InterPro" id="IPR054532">
    <property type="entry name" value="TPL_SMU1_LisH-like"/>
</dbReference>
<feature type="domain" description="WDR47 cross-over region" evidence="4">
    <location>
        <begin position="187"/>
        <end position="256"/>
    </location>
</feature>
<dbReference type="Proteomes" id="UP000001593">
    <property type="component" value="Unassembled WGS sequence"/>
</dbReference>
<dbReference type="PROSITE" id="PS50896">
    <property type="entry name" value="LISH"/>
    <property type="match status" value="1"/>
</dbReference>
<name>A7RYU0_NEMVE</name>
<evidence type="ECO:0000259" key="4">
    <source>
        <dbReference type="Pfam" id="PF25602"/>
    </source>
</evidence>
<dbReference type="PANTHER" id="PTHR19863">
    <property type="entry name" value="NEMITIN (NEURONAL ENRICHED MAP INTERACTING PROTEIN) HOMOLOG"/>
    <property type="match status" value="1"/>
</dbReference>
<evidence type="ECO:0000313" key="5">
    <source>
        <dbReference type="EMBL" id="EDO43419.1"/>
    </source>
</evidence>
<proteinExistence type="predicted"/>
<sequence>MTKAKVALESGDIVRLILQFFNAEKLHKSMRNLEKESGVTNCDLSEDVLFLRQLILDGEWDAILTFAQPLEAAEGFDVRKFRYLVLRQKFMEVLYFKSGIEGVSKSYSIEDLIKCLNHLEKDCPFKSDYTKLCWLLTVPDLSEQPEYQNWNPETARIQCFEEVLEILRAVMPVVKKRTVKRPVTPNEDRLTNLIVKGLCFESCVEYCQQRALNGDFNDDNNFTVSSNILCGTSHESTGNFISWLKSLPQDSYVSDFEPMDLDVNFHHLTK</sequence>
<evidence type="ECO:0000256" key="1">
    <source>
        <dbReference type="ARBA" id="ARBA00022574"/>
    </source>
</evidence>
<dbReference type="InterPro" id="IPR057749">
    <property type="entry name" value="WDR47_COR"/>
</dbReference>
<accession>A7RYU0</accession>
<keyword evidence="6" id="KW-1185">Reference proteome</keyword>
<evidence type="ECO:0000256" key="2">
    <source>
        <dbReference type="ARBA" id="ARBA00022737"/>
    </source>
</evidence>
<dbReference type="OMA" id="VECFNEV"/>
<dbReference type="InParanoid" id="A7RYU0"/>
<dbReference type="eggNOG" id="KOG0641">
    <property type="taxonomic scope" value="Eukaryota"/>
</dbReference>
<keyword evidence="2" id="KW-0677">Repeat</keyword>
<evidence type="ECO:0000259" key="3">
    <source>
        <dbReference type="Pfam" id="PF17814"/>
    </source>
</evidence>
<keyword evidence="1" id="KW-0853">WD repeat</keyword>
<dbReference type="Pfam" id="PF25602">
    <property type="entry name" value="WDR47_COR"/>
    <property type="match status" value="1"/>
</dbReference>
<dbReference type="AlphaFoldDB" id="A7RYU0"/>
<organism evidence="5 6">
    <name type="scientific">Nematostella vectensis</name>
    <name type="common">Starlet sea anemone</name>
    <dbReference type="NCBI Taxonomy" id="45351"/>
    <lineage>
        <taxon>Eukaryota</taxon>
        <taxon>Metazoa</taxon>
        <taxon>Cnidaria</taxon>
        <taxon>Anthozoa</taxon>
        <taxon>Hexacorallia</taxon>
        <taxon>Actiniaria</taxon>
        <taxon>Edwardsiidae</taxon>
        <taxon>Nematostella</taxon>
    </lineage>
</organism>
<gene>
    <name evidence="5" type="ORF">NEMVEDRAFT_v1g98066</name>
</gene>
<feature type="domain" description="TPL/SMU1 LisH-like dimerisation" evidence="3">
    <location>
        <begin position="9"/>
        <end position="39"/>
    </location>
</feature>
<evidence type="ECO:0008006" key="7">
    <source>
        <dbReference type="Google" id="ProtNLM"/>
    </source>
</evidence>
<dbReference type="InterPro" id="IPR040067">
    <property type="entry name" value="WDR47"/>
</dbReference>